<evidence type="ECO:0000313" key="7">
    <source>
        <dbReference type="EMBL" id="MBB6169356.1"/>
    </source>
</evidence>
<dbReference type="InterPro" id="IPR030678">
    <property type="entry name" value="Peptide/Ni-bd"/>
</dbReference>
<dbReference type="PIRSF" id="PIRSF002741">
    <property type="entry name" value="MppA"/>
    <property type="match status" value="1"/>
</dbReference>
<dbReference type="RefSeq" id="WP_183335673.1">
    <property type="nucleotide sequence ID" value="NZ_BMHX01000007.1"/>
</dbReference>
<evidence type="ECO:0000256" key="3">
    <source>
        <dbReference type="ARBA" id="ARBA00022448"/>
    </source>
</evidence>
<comment type="subcellular location">
    <subcellularLocation>
        <location evidence="1">Periplasm</location>
    </subcellularLocation>
</comment>
<dbReference type="CDD" id="cd08498">
    <property type="entry name" value="PBP2_NikA_DppA_OppA_like_2"/>
    <property type="match status" value="1"/>
</dbReference>
<keyword evidence="3" id="KW-0813">Transport</keyword>
<dbReference type="GO" id="GO:0043190">
    <property type="term" value="C:ATP-binding cassette (ABC) transporter complex"/>
    <property type="evidence" value="ECO:0007669"/>
    <property type="project" value="InterPro"/>
</dbReference>
<feature type="signal peptide" evidence="5">
    <location>
        <begin position="1"/>
        <end position="24"/>
    </location>
</feature>
<dbReference type="Gene3D" id="3.10.105.10">
    <property type="entry name" value="Dipeptide-binding Protein, Domain 3"/>
    <property type="match status" value="1"/>
</dbReference>
<dbReference type="PANTHER" id="PTHR30290">
    <property type="entry name" value="PERIPLASMIC BINDING COMPONENT OF ABC TRANSPORTER"/>
    <property type="match status" value="1"/>
</dbReference>
<dbReference type="GO" id="GO:1904680">
    <property type="term" value="F:peptide transmembrane transporter activity"/>
    <property type="evidence" value="ECO:0007669"/>
    <property type="project" value="TreeGrafter"/>
</dbReference>
<keyword evidence="4 5" id="KW-0732">Signal</keyword>
<dbReference type="GO" id="GO:0015833">
    <property type="term" value="P:peptide transport"/>
    <property type="evidence" value="ECO:0007669"/>
    <property type="project" value="TreeGrafter"/>
</dbReference>
<dbReference type="PANTHER" id="PTHR30290:SF9">
    <property type="entry name" value="OLIGOPEPTIDE-BINDING PROTEIN APPA"/>
    <property type="match status" value="1"/>
</dbReference>
<evidence type="ECO:0000256" key="4">
    <source>
        <dbReference type="ARBA" id="ARBA00022729"/>
    </source>
</evidence>
<dbReference type="InterPro" id="IPR039424">
    <property type="entry name" value="SBP_5"/>
</dbReference>
<protein>
    <submittedName>
        <fullName evidence="7">Peptide/nickel transport system substrate-binding protein</fullName>
    </submittedName>
</protein>
<evidence type="ECO:0000259" key="6">
    <source>
        <dbReference type="Pfam" id="PF00496"/>
    </source>
</evidence>
<evidence type="ECO:0000256" key="2">
    <source>
        <dbReference type="ARBA" id="ARBA00005695"/>
    </source>
</evidence>
<name>A0A841KHG1_9HYPH</name>
<dbReference type="AlphaFoldDB" id="A0A841KHG1"/>
<comment type="similarity">
    <text evidence="2">Belongs to the bacterial solute-binding protein 5 family.</text>
</comment>
<dbReference type="GO" id="GO:0030288">
    <property type="term" value="C:outer membrane-bounded periplasmic space"/>
    <property type="evidence" value="ECO:0007669"/>
    <property type="project" value="UniProtKB-ARBA"/>
</dbReference>
<evidence type="ECO:0000313" key="8">
    <source>
        <dbReference type="Proteomes" id="UP000588017"/>
    </source>
</evidence>
<accession>A0A841KHG1</accession>
<keyword evidence="8" id="KW-1185">Reference proteome</keyword>
<evidence type="ECO:0000256" key="1">
    <source>
        <dbReference type="ARBA" id="ARBA00004418"/>
    </source>
</evidence>
<proteinExistence type="inferred from homology"/>
<evidence type="ECO:0000256" key="5">
    <source>
        <dbReference type="SAM" id="SignalP"/>
    </source>
</evidence>
<dbReference type="EMBL" id="JACHEH010000007">
    <property type="protein sequence ID" value="MBB6169356.1"/>
    <property type="molecule type" value="Genomic_DNA"/>
</dbReference>
<sequence>MKKLKPAAYALLPLAVAMAQPAVAQDTKELKIGVASEATSIDPHFHNVGQNNALRRHIFESLITTDANQKLLPALAESWKAIDDTTWEIKLRPNVKFSNGEPFTARDYIYTMCRVPLVENSPSSFTVFTRGIESIEAPDPLTVRVKTTSPQPLFPNNMTTLGILSASVFGAGDVKYGKDGCENMGTPPKSADFNDPAKAIGTGPYKLKEYTRGTHIILEANEDYWGEKPIWQRVVMRPITSAGPRVAALLAGDVDMIENPPIQDFDKIKGAGFTIVEGLSNRIIYIHLDQFEDKTPGVKGTDKNPFKDKRVREALSKAINRDAIVERIMGGVAKPAGELLPYPLFGTSKDAKPVAYDPEGAKKLLAEAGYPNGFELTLGTPNDRYINDEKVAQAVAQMFTRVGVKTNVDAMTASTFFTRRNKHEFSAYLAGWGADSGEMSNSLNALVVTPNKETGGGHTNRGRYSNKEVDALVQEAQRTIDDAKREELLQKASKIAMEDHALLPLHFEVTPWAFKKTLTYTPRIDQYTLATEVKLAQ</sequence>
<comment type="caution">
    <text evidence="7">The sequence shown here is derived from an EMBL/GenBank/DDBJ whole genome shotgun (WGS) entry which is preliminary data.</text>
</comment>
<dbReference type="Pfam" id="PF00496">
    <property type="entry name" value="SBP_bac_5"/>
    <property type="match status" value="1"/>
</dbReference>
<dbReference type="Proteomes" id="UP000588017">
    <property type="component" value="Unassembled WGS sequence"/>
</dbReference>
<dbReference type="InterPro" id="IPR000914">
    <property type="entry name" value="SBP_5_dom"/>
</dbReference>
<dbReference type="Gene3D" id="3.40.190.10">
    <property type="entry name" value="Periplasmic binding protein-like II"/>
    <property type="match status" value="1"/>
</dbReference>
<dbReference type="Gene3D" id="3.90.76.10">
    <property type="entry name" value="Dipeptide-binding Protein, Domain 1"/>
    <property type="match status" value="1"/>
</dbReference>
<dbReference type="SUPFAM" id="SSF53850">
    <property type="entry name" value="Periplasmic binding protein-like II"/>
    <property type="match status" value="1"/>
</dbReference>
<gene>
    <name evidence="7" type="ORF">HNQ73_002998</name>
</gene>
<feature type="chain" id="PRO_5032896858" evidence="5">
    <location>
        <begin position="25"/>
        <end position="537"/>
    </location>
</feature>
<feature type="domain" description="Solute-binding protein family 5" evidence="6">
    <location>
        <begin position="71"/>
        <end position="450"/>
    </location>
</feature>
<reference evidence="7 8" key="1">
    <citation type="submission" date="2020-08" db="EMBL/GenBank/DDBJ databases">
        <title>Genomic Encyclopedia of Type Strains, Phase IV (KMG-IV): sequencing the most valuable type-strain genomes for metagenomic binning, comparative biology and taxonomic classification.</title>
        <authorList>
            <person name="Goeker M."/>
        </authorList>
    </citation>
    <scope>NUCLEOTIDE SEQUENCE [LARGE SCALE GENOMIC DNA]</scope>
    <source>
        <strain evidence="7 8">DSM 101465</strain>
    </source>
</reference>
<organism evidence="7 8">
    <name type="scientific">Chelatococcus composti</name>
    <dbReference type="NCBI Taxonomy" id="1743235"/>
    <lineage>
        <taxon>Bacteria</taxon>
        <taxon>Pseudomonadati</taxon>
        <taxon>Pseudomonadota</taxon>
        <taxon>Alphaproteobacteria</taxon>
        <taxon>Hyphomicrobiales</taxon>
        <taxon>Chelatococcaceae</taxon>
        <taxon>Chelatococcus</taxon>
    </lineage>
</organism>